<dbReference type="AlphaFoldDB" id="A0A8F2DEV5"/>
<name>A0A8F2DEV5_9MOLU</name>
<protein>
    <submittedName>
        <fullName evidence="2">Uncharacterized protein</fullName>
    </submittedName>
</protein>
<keyword evidence="1" id="KW-0472">Membrane</keyword>
<reference evidence="2" key="1">
    <citation type="journal article" date="2021" name="Infect. Genet. Evol.">
        <title>Novel prophage-like sequences in Mycoplasma anserisalpingitidis.</title>
        <authorList>
            <person name="Kovacs A.B."/>
            <person name="Wehmann E."/>
            <person name="Svab D."/>
            <person name="Beko K."/>
            <person name="Grozner D."/>
            <person name="Mitter A."/>
            <person name="Bali K."/>
            <person name="Morrow C.J."/>
            <person name="Banyai K."/>
            <person name="Gyuranecz M."/>
        </authorList>
    </citation>
    <scope>NUCLEOTIDE SEQUENCE</scope>
    <source>
        <strain evidence="2">MYCAV66</strain>
    </source>
</reference>
<sequence length="108" mass="11625">MVLEKITKLAESSENIVGSIANGFKQSFIDATPTIRIILALILVCALGGAIWNVITNHKKATSEKATEEEMRLSAKKRNLALIFIVVALVFGITLIGFGPMIVNTLLG</sequence>
<keyword evidence="1" id="KW-0812">Transmembrane</keyword>
<evidence type="ECO:0000256" key="1">
    <source>
        <dbReference type="SAM" id="Phobius"/>
    </source>
</evidence>
<organism evidence="2">
    <name type="scientific">Mycoplasma anserisalpingitidis</name>
    <dbReference type="NCBI Taxonomy" id="519450"/>
    <lineage>
        <taxon>Bacteria</taxon>
        <taxon>Bacillati</taxon>
        <taxon>Mycoplasmatota</taxon>
        <taxon>Mollicutes</taxon>
        <taxon>Mycoplasmataceae</taxon>
        <taxon>Mycoplasma</taxon>
    </lineage>
</organism>
<accession>A0A8F2DEV5</accession>
<feature type="transmembrane region" description="Helical" evidence="1">
    <location>
        <begin position="35"/>
        <end position="55"/>
    </location>
</feature>
<keyword evidence="1" id="KW-1133">Transmembrane helix</keyword>
<proteinExistence type="predicted"/>
<feature type="transmembrane region" description="Helical" evidence="1">
    <location>
        <begin position="80"/>
        <end position="103"/>
    </location>
</feature>
<dbReference type="EMBL" id="MT872802">
    <property type="protein sequence ID" value="QWS78794.1"/>
    <property type="molecule type" value="Genomic_DNA"/>
</dbReference>
<evidence type="ECO:0000313" key="2">
    <source>
        <dbReference type="EMBL" id="QWS78794.1"/>
    </source>
</evidence>